<dbReference type="SUPFAM" id="SSF54913">
    <property type="entry name" value="GlnB-like"/>
    <property type="match status" value="1"/>
</dbReference>
<reference evidence="1" key="1">
    <citation type="submission" date="2019-08" db="EMBL/GenBank/DDBJ databases">
        <authorList>
            <person name="Kucharzyk K."/>
            <person name="Murdoch R.W."/>
            <person name="Higgins S."/>
            <person name="Loffler F."/>
        </authorList>
    </citation>
    <scope>NUCLEOTIDE SEQUENCE</scope>
</reference>
<sequence>MVAIVNRGYTDKIMSAARSVGAMGGTIIDGRGVGYEEAEKLLGVSIKAEKSIVCILCSRKDKHTIMQAINTEAGIKSEARGILFSVPVDDMMGLHVEHEGPAQ</sequence>
<dbReference type="EMBL" id="VSSQ01087783">
    <property type="protein sequence ID" value="MPN34634.1"/>
    <property type="molecule type" value="Genomic_DNA"/>
</dbReference>
<dbReference type="Pfam" id="PF00543">
    <property type="entry name" value="P-II"/>
    <property type="match status" value="1"/>
</dbReference>
<accession>A0A645HEW0</accession>
<evidence type="ECO:0000313" key="1">
    <source>
        <dbReference type="EMBL" id="MPN34634.1"/>
    </source>
</evidence>
<name>A0A645HEW0_9ZZZZ</name>
<proteinExistence type="predicted"/>
<organism evidence="1">
    <name type="scientific">bioreactor metagenome</name>
    <dbReference type="NCBI Taxonomy" id="1076179"/>
    <lineage>
        <taxon>unclassified sequences</taxon>
        <taxon>metagenomes</taxon>
        <taxon>ecological metagenomes</taxon>
    </lineage>
</organism>
<evidence type="ECO:0008006" key="2">
    <source>
        <dbReference type="Google" id="ProtNLM"/>
    </source>
</evidence>
<dbReference type="InterPro" id="IPR002187">
    <property type="entry name" value="N-reg_PII"/>
</dbReference>
<dbReference type="InterPro" id="IPR015867">
    <property type="entry name" value="N-reg_PII/ATP_PRibTrfase_C"/>
</dbReference>
<comment type="caution">
    <text evidence="1">The sequence shown here is derived from an EMBL/GenBank/DDBJ whole genome shotgun (WGS) entry which is preliminary data.</text>
</comment>
<dbReference type="AlphaFoldDB" id="A0A645HEW0"/>
<dbReference type="InterPro" id="IPR011322">
    <property type="entry name" value="N-reg_PII-like_a/b"/>
</dbReference>
<dbReference type="GO" id="GO:0006808">
    <property type="term" value="P:regulation of nitrogen utilization"/>
    <property type="evidence" value="ECO:0007669"/>
    <property type="project" value="InterPro"/>
</dbReference>
<protein>
    <recommendedName>
        <fullName evidence="2">Nitrogen regulatory protein P-II</fullName>
    </recommendedName>
</protein>
<gene>
    <name evidence="1" type="ORF">SDC9_182128</name>
</gene>
<dbReference type="PROSITE" id="PS51343">
    <property type="entry name" value="PII_GLNB_DOM"/>
    <property type="match status" value="1"/>
</dbReference>
<dbReference type="GO" id="GO:0030234">
    <property type="term" value="F:enzyme regulator activity"/>
    <property type="evidence" value="ECO:0007669"/>
    <property type="project" value="InterPro"/>
</dbReference>
<dbReference type="Gene3D" id="3.30.70.120">
    <property type="match status" value="1"/>
</dbReference>